<name>A0ABV1E1Z9_9FIRM</name>
<keyword evidence="1" id="KW-0175">Coiled coil</keyword>
<feature type="coiled-coil region" evidence="1">
    <location>
        <begin position="26"/>
        <end position="61"/>
    </location>
</feature>
<sequence>MTNTIEQLWNGTLEPVRYLGKNNPEIKQLEILLQRNLKNLEENLNEKLEGLLQKYNDCINEYLALTNEQAFYEGFCLGTKITVESLTGAEQIL</sequence>
<dbReference type="EMBL" id="JBBMFD010000021">
    <property type="protein sequence ID" value="MEQ2441316.1"/>
    <property type="molecule type" value="Genomic_DNA"/>
</dbReference>
<dbReference type="Proteomes" id="UP001489509">
    <property type="component" value="Unassembled WGS sequence"/>
</dbReference>
<protein>
    <submittedName>
        <fullName evidence="2">DUF6809 family protein</fullName>
    </submittedName>
</protein>
<gene>
    <name evidence="2" type="ORF">WMO26_10805</name>
</gene>
<organism evidence="2 3">
    <name type="scientific">Solibaculum intestinale</name>
    <dbReference type="NCBI Taxonomy" id="3133165"/>
    <lineage>
        <taxon>Bacteria</taxon>
        <taxon>Bacillati</taxon>
        <taxon>Bacillota</taxon>
        <taxon>Clostridia</taxon>
        <taxon>Eubacteriales</taxon>
        <taxon>Oscillospiraceae</taxon>
        <taxon>Solibaculum</taxon>
    </lineage>
</organism>
<comment type="caution">
    <text evidence="2">The sequence shown here is derived from an EMBL/GenBank/DDBJ whole genome shotgun (WGS) entry which is preliminary data.</text>
</comment>
<evidence type="ECO:0000313" key="3">
    <source>
        <dbReference type="Proteomes" id="UP001489509"/>
    </source>
</evidence>
<evidence type="ECO:0000256" key="1">
    <source>
        <dbReference type="SAM" id="Coils"/>
    </source>
</evidence>
<evidence type="ECO:0000313" key="2">
    <source>
        <dbReference type="EMBL" id="MEQ2441316.1"/>
    </source>
</evidence>
<accession>A0ABV1E1Z9</accession>
<reference evidence="2 3" key="1">
    <citation type="submission" date="2024-03" db="EMBL/GenBank/DDBJ databases">
        <title>Human intestinal bacterial collection.</title>
        <authorList>
            <person name="Pauvert C."/>
            <person name="Hitch T.C.A."/>
            <person name="Clavel T."/>
        </authorList>
    </citation>
    <scope>NUCLEOTIDE SEQUENCE [LARGE SCALE GENOMIC DNA]</scope>
    <source>
        <strain evidence="2 3">CLA-JM-H44</strain>
    </source>
</reference>
<dbReference type="Pfam" id="PF20648">
    <property type="entry name" value="DUF6809"/>
    <property type="match status" value="1"/>
</dbReference>
<proteinExistence type="predicted"/>
<keyword evidence="3" id="KW-1185">Reference proteome</keyword>
<dbReference type="InterPro" id="IPR049215">
    <property type="entry name" value="DUF6809"/>
</dbReference>
<dbReference type="RefSeq" id="WP_349220345.1">
    <property type="nucleotide sequence ID" value="NZ_JBBMFD010000021.1"/>
</dbReference>